<dbReference type="EC" id="7.4.2.9" evidence="8"/>
<protein>
    <recommendedName>
        <fullName evidence="8">ABC-type dipeptide transporter</fullName>
        <ecNumber evidence="8">7.4.2.9</ecNumber>
    </recommendedName>
</protein>
<dbReference type="PANTHER" id="PTHR43297">
    <property type="entry name" value="OLIGOPEPTIDE TRANSPORT ATP-BINDING PROTEIN APPD"/>
    <property type="match status" value="1"/>
</dbReference>
<reference evidence="11 12" key="1">
    <citation type="submission" date="2017-02" db="EMBL/GenBank/DDBJ databases">
        <authorList>
            <person name="Peterson S.W."/>
        </authorList>
    </citation>
    <scope>NUCLEOTIDE SEQUENCE [LARGE SCALE GENOMIC DNA]</scope>
    <source>
        <strain evidence="11 12">CECT 9027</strain>
    </source>
</reference>
<evidence type="ECO:0000313" key="11">
    <source>
        <dbReference type="EMBL" id="SJL83834.1"/>
    </source>
</evidence>
<dbReference type="Pfam" id="PF00005">
    <property type="entry name" value="ABC_tran"/>
    <property type="match status" value="1"/>
</dbReference>
<evidence type="ECO:0000256" key="1">
    <source>
        <dbReference type="ARBA" id="ARBA00004417"/>
    </source>
</evidence>
<comment type="subcellular location">
    <subcellularLocation>
        <location evidence="1">Cell inner membrane</location>
        <topology evidence="1">Peripheral membrane protein</topology>
    </subcellularLocation>
</comment>
<dbReference type="GO" id="GO:0005524">
    <property type="term" value="F:ATP binding"/>
    <property type="evidence" value="ECO:0007669"/>
    <property type="project" value="UniProtKB-KW"/>
</dbReference>
<evidence type="ECO:0000256" key="2">
    <source>
        <dbReference type="ARBA" id="ARBA00005417"/>
    </source>
</evidence>
<dbReference type="CDD" id="cd03257">
    <property type="entry name" value="ABC_NikE_OppD_transporters"/>
    <property type="match status" value="1"/>
</dbReference>
<evidence type="ECO:0000256" key="6">
    <source>
        <dbReference type="ARBA" id="ARBA00022840"/>
    </source>
</evidence>
<comment type="catalytic activity">
    <reaction evidence="9">
        <text>a dipeptide(out) + ATP + H2O = a dipeptide(in) + ADP + phosphate + H(+)</text>
        <dbReference type="Rhea" id="RHEA:23120"/>
        <dbReference type="ChEBI" id="CHEBI:15377"/>
        <dbReference type="ChEBI" id="CHEBI:15378"/>
        <dbReference type="ChEBI" id="CHEBI:30616"/>
        <dbReference type="ChEBI" id="CHEBI:43474"/>
        <dbReference type="ChEBI" id="CHEBI:90799"/>
        <dbReference type="ChEBI" id="CHEBI:456216"/>
        <dbReference type="EC" id="7.4.2.9"/>
    </reaction>
</comment>
<dbReference type="InterPro" id="IPR017871">
    <property type="entry name" value="ABC_transporter-like_CS"/>
</dbReference>
<dbReference type="STRING" id="1918946.VPAL9027_01813"/>
<dbReference type="Proteomes" id="UP000189475">
    <property type="component" value="Unassembled WGS sequence"/>
</dbReference>
<keyword evidence="12" id="KW-1185">Reference proteome</keyword>
<dbReference type="GO" id="GO:0016887">
    <property type="term" value="F:ATP hydrolysis activity"/>
    <property type="evidence" value="ECO:0007669"/>
    <property type="project" value="InterPro"/>
</dbReference>
<evidence type="ECO:0000256" key="5">
    <source>
        <dbReference type="ARBA" id="ARBA00022741"/>
    </source>
</evidence>
<dbReference type="Pfam" id="PF08352">
    <property type="entry name" value="oligo_HPY"/>
    <property type="match status" value="1"/>
</dbReference>
<dbReference type="AlphaFoldDB" id="A0A1R4B4I4"/>
<accession>A0A1R4B4I4</accession>
<dbReference type="InterPro" id="IPR050388">
    <property type="entry name" value="ABC_Ni/Peptide_Import"/>
</dbReference>
<evidence type="ECO:0000256" key="9">
    <source>
        <dbReference type="ARBA" id="ARBA00047356"/>
    </source>
</evidence>
<evidence type="ECO:0000259" key="10">
    <source>
        <dbReference type="PROSITE" id="PS50893"/>
    </source>
</evidence>
<evidence type="ECO:0000256" key="8">
    <source>
        <dbReference type="ARBA" id="ARBA00038852"/>
    </source>
</evidence>
<keyword evidence="7" id="KW-0472">Membrane</keyword>
<dbReference type="InterPro" id="IPR003439">
    <property type="entry name" value="ABC_transporter-like_ATP-bd"/>
</dbReference>
<dbReference type="GO" id="GO:0005886">
    <property type="term" value="C:plasma membrane"/>
    <property type="evidence" value="ECO:0007669"/>
    <property type="project" value="UniProtKB-SubCell"/>
</dbReference>
<dbReference type="FunFam" id="3.40.50.300:FF:000016">
    <property type="entry name" value="Oligopeptide ABC transporter ATP-binding component"/>
    <property type="match status" value="1"/>
</dbReference>
<dbReference type="RefSeq" id="WP_162841030.1">
    <property type="nucleotide sequence ID" value="NZ_AP024888.1"/>
</dbReference>
<name>A0A1R4B4I4_9VIBR</name>
<gene>
    <name evidence="11" type="primary">oppD_3</name>
    <name evidence="11" type="ORF">VPAL9027_01813</name>
</gene>
<evidence type="ECO:0000313" key="12">
    <source>
        <dbReference type="Proteomes" id="UP000189475"/>
    </source>
</evidence>
<dbReference type="PROSITE" id="PS50893">
    <property type="entry name" value="ABC_TRANSPORTER_2"/>
    <property type="match status" value="1"/>
</dbReference>
<dbReference type="SMART" id="SM00382">
    <property type="entry name" value="AAA"/>
    <property type="match status" value="1"/>
</dbReference>
<proteinExistence type="inferred from homology"/>
<dbReference type="GO" id="GO:0015833">
    <property type="term" value="P:peptide transport"/>
    <property type="evidence" value="ECO:0007669"/>
    <property type="project" value="InterPro"/>
</dbReference>
<dbReference type="PANTHER" id="PTHR43297:SF2">
    <property type="entry name" value="DIPEPTIDE TRANSPORT ATP-BINDING PROTEIN DPPD"/>
    <property type="match status" value="1"/>
</dbReference>
<dbReference type="Gene3D" id="3.40.50.300">
    <property type="entry name" value="P-loop containing nucleotide triphosphate hydrolases"/>
    <property type="match status" value="1"/>
</dbReference>
<dbReference type="PROSITE" id="PS00211">
    <property type="entry name" value="ABC_TRANSPORTER_1"/>
    <property type="match status" value="1"/>
</dbReference>
<keyword evidence="5" id="KW-0547">Nucleotide-binding</keyword>
<keyword evidence="4" id="KW-1003">Cell membrane</keyword>
<dbReference type="InterPro" id="IPR003593">
    <property type="entry name" value="AAA+_ATPase"/>
</dbReference>
<feature type="domain" description="ABC transporter" evidence="10">
    <location>
        <begin position="13"/>
        <end position="264"/>
    </location>
</feature>
<keyword evidence="3" id="KW-0813">Transport</keyword>
<evidence type="ECO:0000256" key="7">
    <source>
        <dbReference type="ARBA" id="ARBA00023136"/>
    </source>
</evidence>
<comment type="similarity">
    <text evidence="2">Belongs to the ABC transporter superfamily.</text>
</comment>
<dbReference type="SUPFAM" id="SSF52540">
    <property type="entry name" value="P-loop containing nucleoside triphosphate hydrolases"/>
    <property type="match status" value="1"/>
</dbReference>
<sequence>MDTQHISTVSPLLSVKNLAVEFNTDKGIARAINGISFDVLPGETLAIVGESGCGKSVSSLAVMGLIPSPPGNIVEGSIRFKGQELVGLDDKSYRSLRGNEISMIFQEPMTALNPVLKISTQMIDVIRNHYDISKKEAKQRAVDMLRTVGIPAPEKRVNEYPHQLSGGMRQRVMIAMALSCHPSLLLADEPTTALDVTIQAQVMQEMVRLKDELDMAMVLVTHDLGVVAESCDRVVVMYCGEVIEQGTVQDIFAQPKHPYTHGLLRSIPVVRDEKIRRLPTVEGVVPDLFHLPSGCRFADRCSYATDVCHAQSPQLESVVAFDDEHYGQFGHQVACFHHEEITL</sequence>
<evidence type="ECO:0000256" key="3">
    <source>
        <dbReference type="ARBA" id="ARBA00022448"/>
    </source>
</evidence>
<dbReference type="NCBIfam" id="TIGR01727">
    <property type="entry name" value="oligo_HPY"/>
    <property type="match status" value="1"/>
</dbReference>
<dbReference type="EMBL" id="FUFT01000005">
    <property type="protein sequence ID" value="SJL83834.1"/>
    <property type="molecule type" value="Genomic_DNA"/>
</dbReference>
<evidence type="ECO:0000256" key="4">
    <source>
        <dbReference type="ARBA" id="ARBA00022475"/>
    </source>
</evidence>
<dbReference type="GO" id="GO:0055085">
    <property type="term" value="P:transmembrane transport"/>
    <property type="evidence" value="ECO:0007669"/>
    <property type="project" value="UniProtKB-ARBA"/>
</dbReference>
<dbReference type="InterPro" id="IPR027417">
    <property type="entry name" value="P-loop_NTPase"/>
</dbReference>
<keyword evidence="6 11" id="KW-0067">ATP-binding</keyword>
<organism evidence="11 12">
    <name type="scientific">Vibrio palustris</name>
    <dbReference type="NCBI Taxonomy" id="1918946"/>
    <lineage>
        <taxon>Bacteria</taxon>
        <taxon>Pseudomonadati</taxon>
        <taxon>Pseudomonadota</taxon>
        <taxon>Gammaproteobacteria</taxon>
        <taxon>Vibrionales</taxon>
        <taxon>Vibrionaceae</taxon>
        <taxon>Vibrio</taxon>
    </lineage>
</organism>
<dbReference type="InterPro" id="IPR013563">
    <property type="entry name" value="Oligopep_ABC_C"/>
</dbReference>